<reference evidence="7 8" key="1">
    <citation type="journal article" date="2024" name="BMC Biol.">
        <title>Comparative genomics of Ascetosporea gives new insight into the evolutionary basis for animal parasitism in Rhizaria.</title>
        <authorList>
            <person name="Hiltunen Thoren M."/>
            <person name="Onut-Brannstrom I."/>
            <person name="Alfjorden A."/>
            <person name="Peckova H."/>
            <person name="Swords F."/>
            <person name="Hooper C."/>
            <person name="Holzer A.S."/>
            <person name="Bass D."/>
            <person name="Burki F."/>
        </authorList>
    </citation>
    <scope>NUCLEOTIDE SEQUENCE [LARGE SCALE GENOMIC DNA]</scope>
    <source>
        <strain evidence="7">20-A016</strain>
    </source>
</reference>
<comment type="subcellular location">
    <subcellularLocation>
        <location evidence="1">Membrane</location>
        <topology evidence="1">Multi-pass membrane protein</topology>
    </subcellularLocation>
</comment>
<comment type="similarity">
    <text evidence="2">Belongs to the ADIPOR family.</text>
</comment>
<keyword evidence="4 6" id="KW-1133">Transmembrane helix</keyword>
<dbReference type="Pfam" id="PF03006">
    <property type="entry name" value="HlyIII"/>
    <property type="match status" value="1"/>
</dbReference>
<accession>A0ABV2ARD7</accession>
<keyword evidence="8" id="KW-1185">Reference proteome</keyword>
<evidence type="ECO:0000256" key="2">
    <source>
        <dbReference type="ARBA" id="ARBA00007018"/>
    </source>
</evidence>
<dbReference type="Proteomes" id="UP001439008">
    <property type="component" value="Unassembled WGS sequence"/>
</dbReference>
<evidence type="ECO:0000256" key="3">
    <source>
        <dbReference type="ARBA" id="ARBA00022692"/>
    </source>
</evidence>
<protein>
    <submittedName>
        <fullName evidence="7">Uncharacterized protein</fullName>
    </submittedName>
</protein>
<evidence type="ECO:0000313" key="7">
    <source>
        <dbReference type="EMBL" id="MES1922235.1"/>
    </source>
</evidence>
<dbReference type="PANTHER" id="PTHR20855:SF52">
    <property type="entry name" value="ADIPONECTIN RECEPTOR PROTEIN"/>
    <property type="match status" value="1"/>
</dbReference>
<dbReference type="EMBL" id="JBDODL010002444">
    <property type="protein sequence ID" value="MES1922235.1"/>
    <property type="molecule type" value="Genomic_DNA"/>
</dbReference>
<feature type="transmembrane region" description="Helical" evidence="6">
    <location>
        <begin position="34"/>
        <end position="54"/>
    </location>
</feature>
<comment type="caution">
    <text evidence="7">The sequence shown here is derived from an EMBL/GenBank/DDBJ whole genome shotgun (WGS) entry which is preliminary data.</text>
</comment>
<proteinExistence type="inferred from homology"/>
<sequence length="71" mass="8267">MGAVYLVGAFIYAIRFPEVYLPGRFDYFFNSHQLWHVAVFMGAFIHYFAVLKMYDSSVSQFLSMSLRIQNG</sequence>
<gene>
    <name evidence="7" type="ORF">MHBO_003743</name>
</gene>
<dbReference type="InterPro" id="IPR004254">
    <property type="entry name" value="AdipoR/HlyIII-related"/>
</dbReference>
<keyword evidence="3 6" id="KW-0812">Transmembrane</keyword>
<dbReference type="PANTHER" id="PTHR20855">
    <property type="entry name" value="ADIPOR/PROGESTIN RECEPTOR-RELATED"/>
    <property type="match status" value="1"/>
</dbReference>
<evidence type="ECO:0000256" key="5">
    <source>
        <dbReference type="ARBA" id="ARBA00023136"/>
    </source>
</evidence>
<organism evidence="7 8">
    <name type="scientific">Bonamia ostreae</name>
    <dbReference type="NCBI Taxonomy" id="126728"/>
    <lineage>
        <taxon>Eukaryota</taxon>
        <taxon>Sar</taxon>
        <taxon>Rhizaria</taxon>
        <taxon>Endomyxa</taxon>
        <taxon>Ascetosporea</taxon>
        <taxon>Haplosporida</taxon>
        <taxon>Bonamia</taxon>
    </lineage>
</organism>
<evidence type="ECO:0000256" key="4">
    <source>
        <dbReference type="ARBA" id="ARBA00022989"/>
    </source>
</evidence>
<evidence type="ECO:0000256" key="6">
    <source>
        <dbReference type="SAM" id="Phobius"/>
    </source>
</evidence>
<keyword evidence="5 6" id="KW-0472">Membrane</keyword>
<name>A0ABV2ARD7_9EUKA</name>
<evidence type="ECO:0000313" key="8">
    <source>
        <dbReference type="Proteomes" id="UP001439008"/>
    </source>
</evidence>
<evidence type="ECO:0000256" key="1">
    <source>
        <dbReference type="ARBA" id="ARBA00004141"/>
    </source>
</evidence>